<feature type="compositionally biased region" description="Basic residues" evidence="1">
    <location>
        <begin position="1"/>
        <end position="17"/>
    </location>
</feature>
<accession>A1B7B6</accession>
<dbReference type="HOGENOM" id="CLU_2070814_0_0_5"/>
<dbReference type="Proteomes" id="UP000000361">
    <property type="component" value="Chromosome 2"/>
</dbReference>
<gene>
    <name evidence="2" type="ordered locus">Pden_3336</name>
</gene>
<dbReference type="KEGG" id="pde:Pden_3336"/>
<dbReference type="EMBL" id="CP000490">
    <property type="protein sequence ID" value="ABL71410.1"/>
    <property type="molecule type" value="Genomic_DNA"/>
</dbReference>
<dbReference type="AlphaFoldDB" id="A1B7B6"/>
<name>A1B7B6_PARDP</name>
<organism evidence="2 3">
    <name type="scientific">Paracoccus denitrificans (strain Pd 1222)</name>
    <dbReference type="NCBI Taxonomy" id="318586"/>
    <lineage>
        <taxon>Bacteria</taxon>
        <taxon>Pseudomonadati</taxon>
        <taxon>Pseudomonadota</taxon>
        <taxon>Alphaproteobacteria</taxon>
        <taxon>Rhodobacterales</taxon>
        <taxon>Paracoccaceae</taxon>
        <taxon>Paracoccus</taxon>
    </lineage>
</organism>
<protein>
    <submittedName>
        <fullName evidence="2">Uncharacterized protein</fullName>
    </submittedName>
</protein>
<sequence length="118" mass="13008">MRARMKGLQKTSHRRPVPSHGAALLVRISPQRQSSGSIRRMRSRSMGCVRRAVLAAPCLSGGKSPRFSQTCHLLSRSELLESPLLPLETDPAQMISSGCSVHCFQVWSTGCTRHRAAR</sequence>
<evidence type="ECO:0000313" key="2">
    <source>
        <dbReference type="EMBL" id="ABL71410.1"/>
    </source>
</evidence>
<feature type="region of interest" description="Disordered" evidence="1">
    <location>
        <begin position="1"/>
        <end position="22"/>
    </location>
</feature>
<reference evidence="3" key="1">
    <citation type="submission" date="2006-12" db="EMBL/GenBank/DDBJ databases">
        <title>Complete sequence of chromosome 2 of Paracoccus denitrificans PD1222.</title>
        <authorList>
            <person name="Copeland A."/>
            <person name="Lucas S."/>
            <person name="Lapidus A."/>
            <person name="Barry K."/>
            <person name="Detter J.C."/>
            <person name="Glavina del Rio T."/>
            <person name="Hammon N."/>
            <person name="Israni S."/>
            <person name="Dalin E."/>
            <person name="Tice H."/>
            <person name="Pitluck S."/>
            <person name="Munk A.C."/>
            <person name="Brettin T."/>
            <person name="Bruce D."/>
            <person name="Han C."/>
            <person name="Tapia R."/>
            <person name="Gilna P."/>
            <person name="Schmutz J."/>
            <person name="Larimer F."/>
            <person name="Land M."/>
            <person name="Hauser L."/>
            <person name="Kyrpides N."/>
            <person name="Lykidis A."/>
            <person name="Spiro S."/>
            <person name="Richardson D.J."/>
            <person name="Moir J.W.B."/>
            <person name="Ferguson S.J."/>
            <person name="van Spanning R.J.M."/>
            <person name="Richardson P."/>
        </authorList>
    </citation>
    <scope>NUCLEOTIDE SEQUENCE [LARGE SCALE GENOMIC DNA]</scope>
    <source>
        <strain evidence="3">Pd 1222</strain>
    </source>
</reference>
<evidence type="ECO:0000256" key="1">
    <source>
        <dbReference type="SAM" id="MobiDB-lite"/>
    </source>
</evidence>
<dbReference type="EnsemblBacteria" id="ABL71410">
    <property type="protein sequence ID" value="ABL71410"/>
    <property type="gene ID" value="Pden_3336"/>
</dbReference>
<evidence type="ECO:0000313" key="3">
    <source>
        <dbReference type="Proteomes" id="UP000000361"/>
    </source>
</evidence>
<keyword evidence="3" id="KW-1185">Reference proteome</keyword>
<proteinExistence type="predicted"/>